<protein>
    <submittedName>
        <fullName evidence="7">LysE family translocator</fullName>
    </submittedName>
</protein>
<feature type="transmembrane region" description="Helical" evidence="6">
    <location>
        <begin position="74"/>
        <end position="95"/>
    </location>
</feature>
<evidence type="ECO:0000313" key="8">
    <source>
        <dbReference type="Proteomes" id="UP001596501"/>
    </source>
</evidence>
<evidence type="ECO:0000256" key="4">
    <source>
        <dbReference type="ARBA" id="ARBA00022989"/>
    </source>
</evidence>
<feature type="transmembrane region" description="Helical" evidence="6">
    <location>
        <begin position="151"/>
        <end position="172"/>
    </location>
</feature>
<dbReference type="PIRSF" id="PIRSF006324">
    <property type="entry name" value="LeuE"/>
    <property type="match status" value="1"/>
</dbReference>
<keyword evidence="3 6" id="KW-0812">Transmembrane</keyword>
<feature type="transmembrane region" description="Helical" evidence="6">
    <location>
        <begin position="116"/>
        <end position="139"/>
    </location>
</feature>
<dbReference type="RefSeq" id="WP_382225941.1">
    <property type="nucleotide sequence ID" value="NZ_JBHTCA010000017.1"/>
</dbReference>
<keyword evidence="2" id="KW-1003">Cell membrane</keyword>
<dbReference type="PANTHER" id="PTHR30086">
    <property type="entry name" value="ARGININE EXPORTER PROTEIN ARGO"/>
    <property type="match status" value="1"/>
</dbReference>
<feature type="transmembrane region" description="Helical" evidence="6">
    <location>
        <begin position="44"/>
        <end position="68"/>
    </location>
</feature>
<organism evidence="7 8">
    <name type="scientific">Hydrogenophaga atypica</name>
    <dbReference type="NCBI Taxonomy" id="249409"/>
    <lineage>
        <taxon>Bacteria</taxon>
        <taxon>Pseudomonadati</taxon>
        <taxon>Pseudomonadota</taxon>
        <taxon>Betaproteobacteria</taxon>
        <taxon>Burkholderiales</taxon>
        <taxon>Comamonadaceae</taxon>
        <taxon>Hydrogenophaga</taxon>
    </lineage>
</organism>
<evidence type="ECO:0000256" key="6">
    <source>
        <dbReference type="SAM" id="Phobius"/>
    </source>
</evidence>
<comment type="caution">
    <text evidence="7">The sequence shown here is derived from an EMBL/GenBank/DDBJ whole genome shotgun (WGS) entry which is preliminary data.</text>
</comment>
<dbReference type="Proteomes" id="UP001596501">
    <property type="component" value="Unassembled WGS sequence"/>
</dbReference>
<feature type="transmembrane region" description="Helical" evidence="6">
    <location>
        <begin position="193"/>
        <end position="213"/>
    </location>
</feature>
<dbReference type="Pfam" id="PF01810">
    <property type="entry name" value="LysE"/>
    <property type="match status" value="1"/>
</dbReference>
<dbReference type="InterPro" id="IPR001123">
    <property type="entry name" value="LeuE-type"/>
</dbReference>
<gene>
    <name evidence="7" type="ORF">ACFQPB_17270</name>
</gene>
<accession>A0ABW2QML7</accession>
<dbReference type="EMBL" id="JBHTCA010000017">
    <property type="protein sequence ID" value="MFC7410613.1"/>
    <property type="molecule type" value="Genomic_DNA"/>
</dbReference>
<evidence type="ECO:0000256" key="3">
    <source>
        <dbReference type="ARBA" id="ARBA00022692"/>
    </source>
</evidence>
<proteinExistence type="predicted"/>
<feature type="transmembrane region" description="Helical" evidence="6">
    <location>
        <begin position="12"/>
        <end position="32"/>
    </location>
</feature>
<dbReference type="PANTHER" id="PTHR30086:SF20">
    <property type="entry name" value="ARGININE EXPORTER PROTEIN ARGO-RELATED"/>
    <property type="match status" value="1"/>
</dbReference>
<keyword evidence="5 6" id="KW-0472">Membrane</keyword>
<keyword evidence="4 6" id="KW-1133">Transmembrane helix</keyword>
<reference evidence="8" key="1">
    <citation type="journal article" date="2019" name="Int. J. Syst. Evol. Microbiol.">
        <title>The Global Catalogue of Microorganisms (GCM) 10K type strain sequencing project: providing services to taxonomists for standard genome sequencing and annotation.</title>
        <authorList>
            <consortium name="The Broad Institute Genomics Platform"/>
            <consortium name="The Broad Institute Genome Sequencing Center for Infectious Disease"/>
            <person name="Wu L."/>
            <person name="Ma J."/>
        </authorList>
    </citation>
    <scope>NUCLEOTIDE SEQUENCE [LARGE SCALE GENOMIC DNA]</scope>
    <source>
        <strain evidence="8">CGMCC 1.12371</strain>
    </source>
</reference>
<keyword evidence="8" id="KW-1185">Reference proteome</keyword>
<sequence>MDNVNHFQHLGLFALVVLGIMVLPGMDMALILGKTLTQGRRAGAAATAGVMLGGAVHVLVAMLGLGLLLTHARWAYQGLLLGGAMYLAWIGWTLWRDGALLGDIGLDNRQAQHSWRAGWQGLLTCLLNPKAYVFMLAIFPQFLRADELPLWLQGVLMGAIVVGTQALVYGCLVVGAGGLRRAMNQHPERQKRVAQAVGVLLIASALWTAWSGWQQQSVGP</sequence>
<name>A0ABW2QML7_9BURK</name>
<evidence type="ECO:0000256" key="1">
    <source>
        <dbReference type="ARBA" id="ARBA00004651"/>
    </source>
</evidence>
<comment type="subcellular location">
    <subcellularLocation>
        <location evidence="1">Cell membrane</location>
        <topology evidence="1">Multi-pass membrane protein</topology>
    </subcellularLocation>
</comment>
<evidence type="ECO:0000313" key="7">
    <source>
        <dbReference type="EMBL" id="MFC7410613.1"/>
    </source>
</evidence>
<evidence type="ECO:0000256" key="5">
    <source>
        <dbReference type="ARBA" id="ARBA00023136"/>
    </source>
</evidence>
<evidence type="ECO:0000256" key="2">
    <source>
        <dbReference type="ARBA" id="ARBA00022475"/>
    </source>
</evidence>